<dbReference type="GO" id="GO:0016020">
    <property type="term" value="C:membrane"/>
    <property type="evidence" value="ECO:0007669"/>
    <property type="project" value="TreeGrafter"/>
</dbReference>
<dbReference type="PANTHER" id="PTHR44196:SF1">
    <property type="entry name" value="DEHYDROGENASE_REDUCTASE SDR FAMILY MEMBER 7B"/>
    <property type="match status" value="1"/>
</dbReference>
<dbReference type="NCBIfam" id="NF005806">
    <property type="entry name" value="PRK07666.1"/>
    <property type="match status" value="1"/>
</dbReference>
<evidence type="ECO:0000256" key="3">
    <source>
        <dbReference type="RuleBase" id="RU000363"/>
    </source>
</evidence>
<keyword evidence="2" id="KW-0560">Oxidoreductase</keyword>
<dbReference type="PIRSF" id="PIRSF000126">
    <property type="entry name" value="11-beta-HSD1"/>
    <property type="match status" value="1"/>
</dbReference>
<dbReference type="EMBL" id="CP044016">
    <property type="protein sequence ID" value="QES89262.1"/>
    <property type="molecule type" value="Genomic_DNA"/>
</dbReference>
<dbReference type="InterPro" id="IPR002347">
    <property type="entry name" value="SDR_fam"/>
</dbReference>
<dbReference type="Gene3D" id="3.40.50.720">
    <property type="entry name" value="NAD(P)-binding Rossmann-like Domain"/>
    <property type="match status" value="1"/>
</dbReference>
<dbReference type="SUPFAM" id="SSF51735">
    <property type="entry name" value="NAD(P)-binding Rossmann-fold domains"/>
    <property type="match status" value="1"/>
</dbReference>
<comment type="similarity">
    <text evidence="1 3">Belongs to the short-chain dehydrogenases/reductases (SDR) family.</text>
</comment>
<dbReference type="RefSeq" id="WP_131330208.1">
    <property type="nucleotide sequence ID" value="NZ_CP044016.1"/>
</dbReference>
<protein>
    <submittedName>
        <fullName evidence="5">3-ketoacyl-ACP reductase</fullName>
    </submittedName>
</protein>
<dbReference type="CDD" id="cd05233">
    <property type="entry name" value="SDR_c"/>
    <property type="match status" value="1"/>
</dbReference>
<dbReference type="PRINTS" id="PR00081">
    <property type="entry name" value="GDHRDH"/>
</dbReference>
<organism evidence="5 6">
    <name type="scientific">Rhizosphaericola mali</name>
    <dbReference type="NCBI Taxonomy" id="2545455"/>
    <lineage>
        <taxon>Bacteria</taxon>
        <taxon>Pseudomonadati</taxon>
        <taxon>Bacteroidota</taxon>
        <taxon>Chitinophagia</taxon>
        <taxon>Chitinophagales</taxon>
        <taxon>Chitinophagaceae</taxon>
        <taxon>Rhizosphaericola</taxon>
    </lineage>
</organism>
<dbReference type="PRINTS" id="PR00080">
    <property type="entry name" value="SDRFAMILY"/>
</dbReference>
<evidence type="ECO:0000259" key="4">
    <source>
        <dbReference type="SMART" id="SM00822"/>
    </source>
</evidence>
<dbReference type="InterPro" id="IPR036291">
    <property type="entry name" value="NAD(P)-bd_dom_sf"/>
</dbReference>
<gene>
    <name evidence="5" type="ORF">E0W69_011510</name>
</gene>
<dbReference type="Proteomes" id="UP000292424">
    <property type="component" value="Chromosome"/>
</dbReference>
<name>A0A5P2G5X0_9BACT</name>
<dbReference type="InterPro" id="IPR057326">
    <property type="entry name" value="KR_dom"/>
</dbReference>
<dbReference type="GO" id="GO:0016491">
    <property type="term" value="F:oxidoreductase activity"/>
    <property type="evidence" value="ECO:0007669"/>
    <property type="project" value="UniProtKB-KW"/>
</dbReference>
<dbReference type="SMART" id="SM00822">
    <property type="entry name" value="PKS_KR"/>
    <property type="match status" value="1"/>
</dbReference>
<dbReference type="Pfam" id="PF00106">
    <property type="entry name" value="adh_short"/>
    <property type="match status" value="1"/>
</dbReference>
<dbReference type="AlphaFoldDB" id="A0A5P2G5X0"/>
<dbReference type="KEGG" id="arac:E0W69_011510"/>
<dbReference type="InterPro" id="IPR020904">
    <property type="entry name" value="Sc_DH/Rdtase_CS"/>
</dbReference>
<proteinExistence type="inferred from homology"/>
<sequence>MTDLKGKNALVTGGSRGLGRATALALAKLGVNVAITGRNEAHLNTTLKELEAFGIKGLALQCDAVNENEVIDSVNKAVESFGTIDILINNAGTASFGSVLEMESQLWEKIIQTNVFGVYYVAKAVAAIMVKQGSGDIINIASTAGLKGSANSSAYSASKSAVIGFSESLMYEMRKQNVRVTTLTPSTIATDLTLKDLKITDGNPDRVLQPDDFAELIVDVLQFNKRALIASASIFSTNP</sequence>
<dbReference type="FunFam" id="3.40.50.720:FF:000084">
    <property type="entry name" value="Short-chain dehydrogenase reductase"/>
    <property type="match status" value="1"/>
</dbReference>
<dbReference type="PROSITE" id="PS00061">
    <property type="entry name" value="ADH_SHORT"/>
    <property type="match status" value="1"/>
</dbReference>
<feature type="domain" description="Ketoreductase" evidence="4">
    <location>
        <begin position="7"/>
        <end position="191"/>
    </location>
</feature>
<evidence type="ECO:0000313" key="5">
    <source>
        <dbReference type="EMBL" id="QES89262.1"/>
    </source>
</evidence>
<evidence type="ECO:0000256" key="2">
    <source>
        <dbReference type="ARBA" id="ARBA00023002"/>
    </source>
</evidence>
<reference evidence="5 6" key="1">
    <citation type="submission" date="2019-09" db="EMBL/GenBank/DDBJ databases">
        <title>Complete genome sequence of Arachidicoccus sp. B3-10 isolated from apple orchard soil.</title>
        <authorList>
            <person name="Kim H.S."/>
            <person name="Han K.-I."/>
            <person name="Suh M.K."/>
            <person name="Lee K.C."/>
            <person name="Eom M.K."/>
            <person name="Kim J.-S."/>
            <person name="Kang S.W."/>
            <person name="Sin Y."/>
            <person name="Lee J.-S."/>
        </authorList>
    </citation>
    <scope>NUCLEOTIDE SEQUENCE [LARGE SCALE GENOMIC DNA]</scope>
    <source>
        <strain evidence="5 6">B3-10</strain>
    </source>
</reference>
<evidence type="ECO:0000256" key="1">
    <source>
        <dbReference type="ARBA" id="ARBA00006484"/>
    </source>
</evidence>
<accession>A0A5P2G5X0</accession>
<keyword evidence="6" id="KW-1185">Reference proteome</keyword>
<evidence type="ECO:0000313" key="6">
    <source>
        <dbReference type="Proteomes" id="UP000292424"/>
    </source>
</evidence>
<dbReference type="OrthoDB" id="9775296at2"/>
<dbReference type="PANTHER" id="PTHR44196">
    <property type="entry name" value="DEHYDROGENASE/REDUCTASE SDR FAMILY MEMBER 7B"/>
    <property type="match status" value="1"/>
</dbReference>